<organism evidence="2 3">
    <name type="scientific">Brevibacillus agri</name>
    <dbReference type="NCBI Taxonomy" id="51101"/>
    <lineage>
        <taxon>Bacteria</taxon>
        <taxon>Bacillati</taxon>
        <taxon>Bacillota</taxon>
        <taxon>Bacilli</taxon>
        <taxon>Bacillales</taxon>
        <taxon>Paenibacillaceae</taxon>
        <taxon>Brevibacillus</taxon>
    </lineage>
</organism>
<dbReference type="OrthoDB" id="389074at2"/>
<gene>
    <name evidence="1" type="ORF">BAG01nite_40610</name>
    <name evidence="2" type="ORF">EB820_19635</name>
</gene>
<name>A0A3M8AK97_9BACL</name>
<reference evidence="2 3" key="1">
    <citation type="submission" date="2018-10" db="EMBL/GenBank/DDBJ databases">
        <title>Phylogenomics of Brevibacillus.</title>
        <authorList>
            <person name="Dunlap C."/>
        </authorList>
    </citation>
    <scope>NUCLEOTIDE SEQUENCE [LARGE SCALE GENOMIC DNA]</scope>
    <source>
        <strain evidence="2 3">NRRL NRS 1219</strain>
    </source>
</reference>
<evidence type="ECO:0000313" key="3">
    <source>
        <dbReference type="Proteomes" id="UP000276178"/>
    </source>
</evidence>
<dbReference type="EMBL" id="RHHN01000063">
    <property type="protein sequence ID" value="RNB51634.1"/>
    <property type="molecule type" value="Genomic_DNA"/>
</dbReference>
<dbReference type="InterPro" id="IPR015422">
    <property type="entry name" value="PyrdxlP-dep_Trfase_small"/>
</dbReference>
<proteinExistence type="predicted"/>
<comment type="caution">
    <text evidence="2">The sequence shown here is derived from an EMBL/GenBank/DDBJ whole genome shotgun (WGS) entry which is preliminary data.</text>
</comment>
<reference evidence="1 4" key="2">
    <citation type="submission" date="2019-06" db="EMBL/GenBank/DDBJ databases">
        <title>Whole genome shotgun sequence of Brevibacillus agri NBRC 15538.</title>
        <authorList>
            <person name="Hosoyama A."/>
            <person name="Uohara A."/>
            <person name="Ohji S."/>
            <person name="Ichikawa N."/>
        </authorList>
    </citation>
    <scope>NUCLEOTIDE SEQUENCE [LARGE SCALE GENOMIC DNA]</scope>
    <source>
        <strain evidence="1 4">NBRC 15538</strain>
    </source>
</reference>
<dbReference type="AlphaFoldDB" id="A0A3M8AK97"/>
<dbReference type="InterPro" id="IPR015424">
    <property type="entry name" value="PyrdxlP-dep_Trfase"/>
</dbReference>
<dbReference type="EMBL" id="BJOD01000054">
    <property type="protein sequence ID" value="GED27959.1"/>
    <property type="molecule type" value="Genomic_DNA"/>
</dbReference>
<sequence>MGTNKPLAVSQRTIMTPDPVEAEPSVLRAMSWQLYSESVRAMLLQEFQIEIASSFGPLKGKIWRIETIGYSCRKQNILHLLGALEAVLIRHGARVHAGRVVQAALNVYLS</sequence>
<evidence type="ECO:0000313" key="4">
    <source>
        <dbReference type="Proteomes" id="UP000317180"/>
    </source>
</evidence>
<evidence type="ECO:0000313" key="1">
    <source>
        <dbReference type="EMBL" id="GED27959.1"/>
    </source>
</evidence>
<keyword evidence="4" id="KW-1185">Reference proteome</keyword>
<evidence type="ECO:0000313" key="2">
    <source>
        <dbReference type="EMBL" id="RNB51634.1"/>
    </source>
</evidence>
<dbReference type="Proteomes" id="UP000276178">
    <property type="component" value="Unassembled WGS sequence"/>
</dbReference>
<dbReference type="SUPFAM" id="SSF53383">
    <property type="entry name" value="PLP-dependent transferases"/>
    <property type="match status" value="1"/>
</dbReference>
<dbReference type="Proteomes" id="UP000317180">
    <property type="component" value="Unassembled WGS sequence"/>
</dbReference>
<protein>
    <submittedName>
        <fullName evidence="2">Purine catabolism protein</fullName>
    </submittedName>
</protein>
<dbReference type="Gene3D" id="3.90.1150.10">
    <property type="entry name" value="Aspartate Aminotransferase, domain 1"/>
    <property type="match status" value="1"/>
</dbReference>
<accession>A0A3M8AK97</accession>